<dbReference type="SMART" id="SM00028">
    <property type="entry name" value="TPR"/>
    <property type="match status" value="2"/>
</dbReference>
<accession>A0A8T1WXC9</accession>
<dbReference type="InterPro" id="IPR019734">
    <property type="entry name" value="TPR_rpt"/>
</dbReference>
<gene>
    <name evidence="2" type="ORF">PHYBOEH_002266</name>
</gene>
<evidence type="ECO:0000313" key="2">
    <source>
        <dbReference type="EMBL" id="KAG7396449.1"/>
    </source>
</evidence>
<dbReference type="OrthoDB" id="676979at2759"/>
<comment type="caution">
    <text evidence="2">The sequence shown here is derived from an EMBL/GenBank/DDBJ whole genome shotgun (WGS) entry which is preliminary data.</text>
</comment>
<dbReference type="Proteomes" id="UP000693981">
    <property type="component" value="Unassembled WGS sequence"/>
</dbReference>
<keyword evidence="3" id="KW-1185">Reference proteome</keyword>
<dbReference type="EMBL" id="JAGDFL010000155">
    <property type="protein sequence ID" value="KAG7396449.1"/>
    <property type="molecule type" value="Genomic_DNA"/>
</dbReference>
<evidence type="ECO:0000313" key="3">
    <source>
        <dbReference type="Proteomes" id="UP000693981"/>
    </source>
</evidence>
<sequence>MKLIDAGHFDRAEKLISDLLVDVKMFPYAEQQLQTPLLHFKRGLCRYMLVKRARQVIDDTSSVISSSEQEMHGSELVSARHLRVLSKQKRALENQPETPSDEGVQPEDEQDENAVLPQDTVKTAYVEAVSKRSQAREQHQTFANGALQDLEIAIQFGNVELTTAYHLKGLAHMALHQYGEAIDTFTRALECIHAPLPDTEPTDNQQEDSNTEVDLAPTIPESSIRLFLRRAEAYRGLGQLPSAIMDLRHVISRYPIQLDSADIVALEAEYTNAWEDQQAACALDDAALLRAFNVKASSGLARRPEVHDAHAEALAAAIAKKKSAKKQVKTKRLPPDVRFRLECATKIEALESEKQQRRAPFEAISVRSRVFLTRARDFKREIRATLEMEIEENRQRQLEQEIAREAERKRLELQREFDERMVMKYEDEWMHWFVSEEIRLEEERRRRVEEAQRRADAKAAYATRLSKRGGKRQAAAQRGKGNSRNR</sequence>
<name>A0A8T1WXC9_9STRA</name>
<feature type="region of interest" description="Disordered" evidence="1">
    <location>
        <begin position="458"/>
        <end position="486"/>
    </location>
</feature>
<protein>
    <submittedName>
        <fullName evidence="2">Uncharacterized protein</fullName>
    </submittedName>
</protein>
<proteinExistence type="predicted"/>
<evidence type="ECO:0000256" key="1">
    <source>
        <dbReference type="SAM" id="MobiDB-lite"/>
    </source>
</evidence>
<dbReference type="AlphaFoldDB" id="A0A8T1WXC9"/>
<feature type="region of interest" description="Disordered" evidence="1">
    <location>
        <begin position="89"/>
        <end position="119"/>
    </location>
</feature>
<organism evidence="2 3">
    <name type="scientific">Phytophthora boehmeriae</name>
    <dbReference type="NCBI Taxonomy" id="109152"/>
    <lineage>
        <taxon>Eukaryota</taxon>
        <taxon>Sar</taxon>
        <taxon>Stramenopiles</taxon>
        <taxon>Oomycota</taxon>
        <taxon>Peronosporomycetes</taxon>
        <taxon>Peronosporales</taxon>
        <taxon>Peronosporaceae</taxon>
        <taxon>Phytophthora</taxon>
    </lineage>
</organism>
<reference evidence="2" key="1">
    <citation type="submission" date="2021-02" db="EMBL/GenBank/DDBJ databases">
        <authorList>
            <person name="Palmer J.M."/>
        </authorList>
    </citation>
    <scope>NUCLEOTIDE SEQUENCE</scope>
    <source>
        <strain evidence="2">SCRP23</strain>
    </source>
</reference>